<dbReference type="InterPro" id="IPR007138">
    <property type="entry name" value="ABM_dom"/>
</dbReference>
<dbReference type="EMBL" id="QOIL01000007">
    <property type="protein sequence ID" value="RCG30623.1"/>
    <property type="molecule type" value="Genomic_DNA"/>
</dbReference>
<reference evidence="2 3" key="1">
    <citation type="submission" date="2018-06" db="EMBL/GenBank/DDBJ databases">
        <title>Sphaerisporangium craniellae sp. nov., isolated from a marine sponge in the South China Sea.</title>
        <authorList>
            <person name="Li L."/>
        </authorList>
    </citation>
    <scope>NUCLEOTIDE SEQUENCE [LARGE SCALE GENOMIC DNA]</scope>
    <source>
        <strain evidence="2 3">CCTCC AA 208026</strain>
    </source>
</reference>
<feature type="domain" description="ABM" evidence="1">
    <location>
        <begin position="1"/>
        <end position="71"/>
    </location>
</feature>
<dbReference type="OrthoDB" id="3296336at2"/>
<evidence type="ECO:0000313" key="3">
    <source>
        <dbReference type="Proteomes" id="UP000253094"/>
    </source>
</evidence>
<proteinExistence type="predicted"/>
<dbReference type="Proteomes" id="UP000253094">
    <property type="component" value="Unassembled WGS sequence"/>
</dbReference>
<gene>
    <name evidence="2" type="ORF">DQ384_15155</name>
</gene>
<keyword evidence="3" id="KW-1185">Reference proteome</keyword>
<accession>A0A367FJQ3</accession>
<dbReference type="Gene3D" id="3.30.70.100">
    <property type="match status" value="1"/>
</dbReference>
<name>A0A367FJQ3_9ACTN</name>
<protein>
    <recommendedName>
        <fullName evidence="1">ABM domain-containing protein</fullName>
    </recommendedName>
</protein>
<dbReference type="Pfam" id="PF03992">
    <property type="entry name" value="ABM"/>
    <property type="match status" value="1"/>
</dbReference>
<dbReference type="InterPro" id="IPR011008">
    <property type="entry name" value="Dimeric_a/b-barrel"/>
</dbReference>
<evidence type="ECO:0000313" key="2">
    <source>
        <dbReference type="EMBL" id="RCG30623.1"/>
    </source>
</evidence>
<organism evidence="2 3">
    <name type="scientific">Sphaerisporangium album</name>
    <dbReference type="NCBI Taxonomy" id="509200"/>
    <lineage>
        <taxon>Bacteria</taxon>
        <taxon>Bacillati</taxon>
        <taxon>Actinomycetota</taxon>
        <taxon>Actinomycetes</taxon>
        <taxon>Streptosporangiales</taxon>
        <taxon>Streptosporangiaceae</taxon>
        <taxon>Sphaerisporangium</taxon>
    </lineage>
</organism>
<comment type="caution">
    <text evidence="2">The sequence shown here is derived from an EMBL/GenBank/DDBJ whole genome shotgun (WGS) entry which is preliminary data.</text>
</comment>
<dbReference type="SUPFAM" id="SSF54909">
    <property type="entry name" value="Dimeric alpha+beta barrel"/>
    <property type="match status" value="1"/>
</dbReference>
<dbReference type="AlphaFoldDB" id="A0A367FJQ3"/>
<dbReference type="RefSeq" id="WP_114029418.1">
    <property type="nucleotide sequence ID" value="NZ_QOIL01000007.1"/>
</dbReference>
<sequence length="110" mass="11924">MIRSVLYLRPLPGKEGDLEEFFARHGVLNRALSLPGCHGTTLHRPAEPGGPYLVTATWTDEPGYQEWLDDPWRQRVTGELGALLDGGPRADQGGGIYTIVAAAGDEEAPK</sequence>
<evidence type="ECO:0000259" key="1">
    <source>
        <dbReference type="Pfam" id="PF03992"/>
    </source>
</evidence>